<keyword evidence="4" id="KW-0540">Nuclease</keyword>
<dbReference type="GO" id="GO:0046872">
    <property type="term" value="F:metal ion binding"/>
    <property type="evidence" value="ECO:0007669"/>
    <property type="project" value="UniProtKB-KW"/>
</dbReference>
<name>A0AA88LAJ0_ARTSF</name>
<comment type="subcellular location">
    <subcellularLocation>
        <location evidence="2">Nucleus</location>
    </subcellularLocation>
</comment>
<dbReference type="InterPro" id="IPR027806">
    <property type="entry name" value="HARBI1_dom"/>
</dbReference>
<dbReference type="GO" id="GO:0016787">
    <property type="term" value="F:hydrolase activity"/>
    <property type="evidence" value="ECO:0007669"/>
    <property type="project" value="UniProtKB-KW"/>
</dbReference>
<sequence length="408" mass="45841">MDSKMLGLLSKTFSTIWESLQTEILFADDDDDTNTWSLSGETQDSKVKGFEVIVEGFEDHIFQQHFRLERTTFESLYCIIMKETDIVEAVFPHELRVVGAEEKQEQLKMSGKMPIRLRKALLIALWYLGNKESMRSIGNLFGISKSSVHSCVHRICVLFTALSSKIIIWPEIPEDQSALETSFKERAGFPGVVGVIDGCHINIICPADQQDSYRNRKCGYPMVLQGICSPDKKFLDIFVGYPGSAHDARIYRNSGIFEKADKNTSDIFLSDSYHLLGDSAYPISEFLLTPFKEPVQGSLSGYQTSYNKKHSKTRIVIEHAFGLLKARFRKLHLVDTEIAFIPYVITAACVLHNICETEGDRLEDTIQANSQYDDSSDTPATSIAAANQPQSQRTSRGVAKREAIARAL</sequence>
<feature type="compositionally biased region" description="Polar residues" evidence="8">
    <location>
        <begin position="371"/>
        <end position="395"/>
    </location>
</feature>
<gene>
    <name evidence="10" type="ORF">QYM36_005565</name>
</gene>
<evidence type="ECO:0000256" key="1">
    <source>
        <dbReference type="ARBA" id="ARBA00001968"/>
    </source>
</evidence>
<dbReference type="GO" id="GO:0005634">
    <property type="term" value="C:nucleus"/>
    <property type="evidence" value="ECO:0007669"/>
    <property type="project" value="UniProtKB-SubCell"/>
</dbReference>
<dbReference type="InterPro" id="IPR045249">
    <property type="entry name" value="HARBI1-like"/>
</dbReference>
<accession>A0AA88LAJ0</accession>
<keyword evidence="6" id="KW-0378">Hydrolase</keyword>
<evidence type="ECO:0000256" key="6">
    <source>
        <dbReference type="ARBA" id="ARBA00022801"/>
    </source>
</evidence>
<evidence type="ECO:0000256" key="8">
    <source>
        <dbReference type="SAM" id="MobiDB-lite"/>
    </source>
</evidence>
<evidence type="ECO:0000256" key="5">
    <source>
        <dbReference type="ARBA" id="ARBA00022723"/>
    </source>
</evidence>
<dbReference type="EMBL" id="JAVRJZ010000009">
    <property type="protein sequence ID" value="KAK2718301.1"/>
    <property type="molecule type" value="Genomic_DNA"/>
</dbReference>
<dbReference type="PANTHER" id="PTHR22930">
    <property type="match status" value="1"/>
</dbReference>
<keyword evidence="5" id="KW-0479">Metal-binding</keyword>
<evidence type="ECO:0000256" key="7">
    <source>
        <dbReference type="ARBA" id="ARBA00023242"/>
    </source>
</evidence>
<comment type="cofactor">
    <cofactor evidence="1">
        <name>a divalent metal cation</name>
        <dbReference type="ChEBI" id="CHEBI:60240"/>
    </cofactor>
</comment>
<evidence type="ECO:0000256" key="3">
    <source>
        <dbReference type="ARBA" id="ARBA00006958"/>
    </source>
</evidence>
<dbReference type="AlphaFoldDB" id="A0AA88LAJ0"/>
<organism evidence="10 11">
    <name type="scientific">Artemia franciscana</name>
    <name type="common">Brine shrimp</name>
    <name type="synonym">Artemia sanfranciscana</name>
    <dbReference type="NCBI Taxonomy" id="6661"/>
    <lineage>
        <taxon>Eukaryota</taxon>
        <taxon>Metazoa</taxon>
        <taxon>Ecdysozoa</taxon>
        <taxon>Arthropoda</taxon>
        <taxon>Crustacea</taxon>
        <taxon>Branchiopoda</taxon>
        <taxon>Anostraca</taxon>
        <taxon>Artemiidae</taxon>
        <taxon>Artemia</taxon>
    </lineage>
</organism>
<dbReference type="Proteomes" id="UP001187531">
    <property type="component" value="Unassembled WGS sequence"/>
</dbReference>
<reference evidence="10" key="1">
    <citation type="submission" date="2023-07" db="EMBL/GenBank/DDBJ databases">
        <title>Chromosome-level genome assembly of Artemia franciscana.</title>
        <authorList>
            <person name="Jo E."/>
        </authorList>
    </citation>
    <scope>NUCLEOTIDE SEQUENCE</scope>
    <source>
        <tissue evidence="10">Whole body</tissue>
    </source>
</reference>
<evidence type="ECO:0000313" key="10">
    <source>
        <dbReference type="EMBL" id="KAK2718301.1"/>
    </source>
</evidence>
<proteinExistence type="inferred from homology"/>
<keyword evidence="11" id="KW-1185">Reference proteome</keyword>
<keyword evidence="7" id="KW-0539">Nucleus</keyword>
<dbReference type="PANTHER" id="PTHR22930:SF85">
    <property type="entry name" value="GH03217P-RELATED"/>
    <property type="match status" value="1"/>
</dbReference>
<evidence type="ECO:0000313" key="11">
    <source>
        <dbReference type="Proteomes" id="UP001187531"/>
    </source>
</evidence>
<evidence type="ECO:0000256" key="4">
    <source>
        <dbReference type="ARBA" id="ARBA00022722"/>
    </source>
</evidence>
<feature type="region of interest" description="Disordered" evidence="8">
    <location>
        <begin position="371"/>
        <end position="399"/>
    </location>
</feature>
<evidence type="ECO:0000256" key="2">
    <source>
        <dbReference type="ARBA" id="ARBA00004123"/>
    </source>
</evidence>
<evidence type="ECO:0000259" key="9">
    <source>
        <dbReference type="Pfam" id="PF13359"/>
    </source>
</evidence>
<comment type="similarity">
    <text evidence="3">Belongs to the HARBI1 family.</text>
</comment>
<feature type="domain" description="DDE Tnp4" evidence="9">
    <location>
        <begin position="196"/>
        <end position="353"/>
    </location>
</feature>
<dbReference type="Pfam" id="PF13359">
    <property type="entry name" value="DDE_Tnp_4"/>
    <property type="match status" value="1"/>
</dbReference>
<comment type="caution">
    <text evidence="10">The sequence shown here is derived from an EMBL/GenBank/DDBJ whole genome shotgun (WGS) entry which is preliminary data.</text>
</comment>
<dbReference type="GO" id="GO:0004518">
    <property type="term" value="F:nuclease activity"/>
    <property type="evidence" value="ECO:0007669"/>
    <property type="project" value="UniProtKB-KW"/>
</dbReference>
<protein>
    <recommendedName>
        <fullName evidence="9">DDE Tnp4 domain-containing protein</fullName>
    </recommendedName>
</protein>